<evidence type="ECO:0008006" key="4">
    <source>
        <dbReference type="Google" id="ProtNLM"/>
    </source>
</evidence>
<dbReference type="InterPro" id="IPR019277">
    <property type="entry name" value="DUF2304"/>
</dbReference>
<sequence>MEIIQILIVVFALFALSRAVLRFKDNKLTINEMIFWALIWAGIILVSFLPGITILLSGLLGIGRGIDLVIYISIIVLFYLIFRLYVKIEGMEKEVTFVVRKLALNSKEKKKR</sequence>
<keyword evidence="1" id="KW-0472">Membrane</keyword>
<protein>
    <recommendedName>
        <fullName evidence="4">DUF2304 domain-containing protein</fullName>
    </recommendedName>
</protein>
<feature type="transmembrane region" description="Helical" evidence="1">
    <location>
        <begin position="35"/>
        <end position="56"/>
    </location>
</feature>
<comment type="caution">
    <text evidence="2">The sequence shown here is derived from an EMBL/GenBank/DDBJ whole genome shotgun (WGS) entry which is preliminary data.</text>
</comment>
<evidence type="ECO:0000256" key="1">
    <source>
        <dbReference type="SAM" id="Phobius"/>
    </source>
</evidence>
<reference evidence="2 3" key="1">
    <citation type="journal article" date="2016" name="Nat. Commun.">
        <title>Thousands of microbial genomes shed light on interconnected biogeochemical processes in an aquifer system.</title>
        <authorList>
            <person name="Anantharaman K."/>
            <person name="Brown C.T."/>
            <person name="Hug L.A."/>
            <person name="Sharon I."/>
            <person name="Castelle C.J."/>
            <person name="Probst A.J."/>
            <person name="Thomas B.C."/>
            <person name="Singh A."/>
            <person name="Wilkins M.J."/>
            <person name="Karaoz U."/>
            <person name="Brodie E.L."/>
            <person name="Williams K.H."/>
            <person name="Hubbard S.S."/>
            <person name="Banfield J.F."/>
        </authorList>
    </citation>
    <scope>NUCLEOTIDE SEQUENCE [LARGE SCALE GENOMIC DNA]</scope>
</reference>
<organism evidence="2 3">
    <name type="scientific">Candidatus Portnoybacteria bacterium RBG_13_40_8</name>
    <dbReference type="NCBI Taxonomy" id="1801990"/>
    <lineage>
        <taxon>Bacteria</taxon>
        <taxon>Candidatus Portnoyibacteriota</taxon>
    </lineage>
</organism>
<evidence type="ECO:0000313" key="3">
    <source>
        <dbReference type="Proteomes" id="UP000177810"/>
    </source>
</evidence>
<dbReference type="Proteomes" id="UP000177810">
    <property type="component" value="Unassembled WGS sequence"/>
</dbReference>
<proteinExistence type="predicted"/>
<evidence type="ECO:0000313" key="2">
    <source>
        <dbReference type="EMBL" id="OGZ32156.1"/>
    </source>
</evidence>
<keyword evidence="1" id="KW-0812">Transmembrane</keyword>
<dbReference type="AlphaFoldDB" id="A0A1G2F250"/>
<gene>
    <name evidence="2" type="ORF">A2V69_00065</name>
</gene>
<dbReference type="Pfam" id="PF10066">
    <property type="entry name" value="DUF2304"/>
    <property type="match status" value="1"/>
</dbReference>
<accession>A0A1G2F250</accession>
<feature type="transmembrane region" description="Helical" evidence="1">
    <location>
        <begin position="68"/>
        <end position="86"/>
    </location>
</feature>
<dbReference type="EMBL" id="MHMT01000025">
    <property type="protein sequence ID" value="OGZ32156.1"/>
    <property type="molecule type" value="Genomic_DNA"/>
</dbReference>
<dbReference type="STRING" id="1801990.A2V69_00065"/>
<keyword evidence="1" id="KW-1133">Transmembrane helix</keyword>
<name>A0A1G2F250_9BACT</name>